<feature type="transmembrane region" description="Helical" evidence="7">
    <location>
        <begin position="452"/>
        <end position="477"/>
    </location>
</feature>
<feature type="transmembrane region" description="Helical" evidence="7">
    <location>
        <begin position="483"/>
        <end position="504"/>
    </location>
</feature>
<dbReference type="Gene3D" id="1.20.1740.10">
    <property type="entry name" value="Amino acid/polyamine transporter I"/>
    <property type="match status" value="1"/>
</dbReference>
<gene>
    <name evidence="8" type="ORF">LTR78_006215</name>
</gene>
<feature type="transmembrane region" description="Helical" evidence="7">
    <location>
        <begin position="387"/>
        <end position="405"/>
    </location>
</feature>
<feature type="transmembrane region" description="Helical" evidence="7">
    <location>
        <begin position="79"/>
        <end position="104"/>
    </location>
</feature>
<feature type="transmembrane region" description="Helical" evidence="7">
    <location>
        <begin position="168"/>
        <end position="187"/>
    </location>
</feature>
<evidence type="ECO:0008006" key="10">
    <source>
        <dbReference type="Google" id="ProtNLM"/>
    </source>
</evidence>
<dbReference type="PIRSF" id="PIRSF006060">
    <property type="entry name" value="AA_transporter"/>
    <property type="match status" value="1"/>
</dbReference>
<name>A0AAE0WLN6_9PEZI</name>
<evidence type="ECO:0000313" key="8">
    <source>
        <dbReference type="EMBL" id="KAK3674013.1"/>
    </source>
</evidence>
<reference evidence="8" key="1">
    <citation type="submission" date="2023-07" db="EMBL/GenBank/DDBJ databases">
        <title>Black Yeasts Isolated from many extreme environments.</title>
        <authorList>
            <person name="Coleine C."/>
            <person name="Stajich J.E."/>
            <person name="Selbmann L."/>
        </authorList>
    </citation>
    <scope>NUCLEOTIDE SEQUENCE</scope>
    <source>
        <strain evidence="8">CCFEE 5485</strain>
    </source>
</reference>
<dbReference type="GO" id="GO:0022857">
    <property type="term" value="F:transmembrane transporter activity"/>
    <property type="evidence" value="ECO:0007669"/>
    <property type="project" value="InterPro"/>
</dbReference>
<feature type="transmembrane region" description="Helical" evidence="7">
    <location>
        <begin position="411"/>
        <end position="431"/>
    </location>
</feature>
<evidence type="ECO:0000256" key="6">
    <source>
        <dbReference type="SAM" id="MobiDB-lite"/>
    </source>
</evidence>
<evidence type="ECO:0000256" key="5">
    <source>
        <dbReference type="ARBA" id="ARBA00023136"/>
    </source>
</evidence>
<evidence type="ECO:0000256" key="7">
    <source>
        <dbReference type="SAM" id="Phobius"/>
    </source>
</evidence>
<feature type="transmembrane region" description="Helical" evidence="7">
    <location>
        <begin position="125"/>
        <end position="148"/>
    </location>
</feature>
<evidence type="ECO:0000313" key="9">
    <source>
        <dbReference type="Proteomes" id="UP001274830"/>
    </source>
</evidence>
<dbReference type="Pfam" id="PF13520">
    <property type="entry name" value="AA_permease_2"/>
    <property type="match status" value="1"/>
</dbReference>
<dbReference type="Proteomes" id="UP001274830">
    <property type="component" value="Unassembled WGS sequence"/>
</dbReference>
<evidence type="ECO:0000256" key="3">
    <source>
        <dbReference type="ARBA" id="ARBA00022692"/>
    </source>
</evidence>
<evidence type="ECO:0000256" key="2">
    <source>
        <dbReference type="ARBA" id="ARBA00022448"/>
    </source>
</evidence>
<comment type="caution">
    <text evidence="8">The sequence shown here is derived from an EMBL/GenBank/DDBJ whole genome shotgun (WGS) entry which is preliminary data.</text>
</comment>
<keyword evidence="3 7" id="KW-0812">Transmembrane</keyword>
<dbReference type="PANTHER" id="PTHR45649:SF27">
    <property type="entry name" value="CHOLINE TRANSPORTER (EUROFUNG)"/>
    <property type="match status" value="1"/>
</dbReference>
<feature type="transmembrane region" description="Helical" evidence="7">
    <location>
        <begin position="240"/>
        <end position="261"/>
    </location>
</feature>
<keyword evidence="5 7" id="KW-0472">Membrane</keyword>
<keyword evidence="4 7" id="KW-1133">Transmembrane helix</keyword>
<keyword evidence="2" id="KW-0813">Transport</keyword>
<dbReference type="AlphaFoldDB" id="A0AAE0WLN6"/>
<dbReference type="EMBL" id="JAUTXT010000022">
    <property type="protein sequence ID" value="KAK3674013.1"/>
    <property type="molecule type" value="Genomic_DNA"/>
</dbReference>
<organism evidence="8 9">
    <name type="scientific">Recurvomyces mirabilis</name>
    <dbReference type="NCBI Taxonomy" id="574656"/>
    <lineage>
        <taxon>Eukaryota</taxon>
        <taxon>Fungi</taxon>
        <taxon>Dikarya</taxon>
        <taxon>Ascomycota</taxon>
        <taxon>Pezizomycotina</taxon>
        <taxon>Dothideomycetes</taxon>
        <taxon>Dothideomycetidae</taxon>
        <taxon>Mycosphaerellales</taxon>
        <taxon>Teratosphaeriaceae</taxon>
        <taxon>Recurvomyces</taxon>
    </lineage>
</organism>
<dbReference type="InterPro" id="IPR002293">
    <property type="entry name" value="AA/rel_permease1"/>
</dbReference>
<proteinExistence type="predicted"/>
<protein>
    <recommendedName>
        <fullName evidence="10">Choline transport protein</fullName>
    </recommendedName>
</protein>
<evidence type="ECO:0000256" key="1">
    <source>
        <dbReference type="ARBA" id="ARBA00004141"/>
    </source>
</evidence>
<comment type="subcellular location">
    <subcellularLocation>
        <location evidence="1">Membrane</location>
        <topology evidence="1">Multi-pass membrane protein</topology>
    </subcellularLocation>
</comment>
<feature type="transmembrane region" description="Helical" evidence="7">
    <location>
        <begin position="199"/>
        <end position="220"/>
    </location>
</feature>
<evidence type="ECO:0000256" key="4">
    <source>
        <dbReference type="ARBA" id="ARBA00022989"/>
    </source>
</evidence>
<dbReference type="PANTHER" id="PTHR45649">
    <property type="entry name" value="AMINO-ACID PERMEASE BAT1"/>
    <property type="match status" value="1"/>
</dbReference>
<accession>A0AAE0WLN6</accession>
<feature type="region of interest" description="Disordered" evidence="6">
    <location>
        <begin position="1"/>
        <end position="24"/>
    </location>
</feature>
<dbReference type="GO" id="GO:0016020">
    <property type="term" value="C:membrane"/>
    <property type="evidence" value="ECO:0007669"/>
    <property type="project" value="UniProtKB-SubCell"/>
</dbReference>
<sequence>MSDTNDEEKKVPRLPADQDQEDADAGQGELINVSGHVQELDRHFDFLSIASLAICSDNAWGAGGASIVVSLYNGGGPGVLYGLLVSIFFYSTIAASLAELASALPSSANVYHWSSVTAGKYGKLVSFYAGWWNCLAWVFGAAVCSLASAEALIAMYSVYHPDYIPQRWQIFVAFVCVTWLDLSFILFGQRILARIATGMGATLLLLFLIVTLMCAIYPSTTGAGYASNAAVWSDFQNLTGWSNNGFVFIMGILNGAYAIGTPDGVCHMCEEIPNPRKNIPKGILVQMTTGSATAFFFYVALLYAVTDLEAVFNTSITALPLAAMFQQVTRSNAGTVGLLALFLLDQIINIPAAQMTAGRMLWTLARDDATPFSGWVRHVSPKWRNPFNAQLVCGVGVTILGAIYVANATAFAAFVGSFTIFTTWSYCAAILPHILSGRRYLKPGPFWMPPAVAYTVSGIACAYILVFNIIFMFPYVYPVDKATMNYACVMTGGCTILLTLWYLWKRSHGYEGPRVALNGHDDILTGVVGLSAKDEARLRSRSGVVGSQGCH</sequence>
<keyword evidence="9" id="KW-1185">Reference proteome</keyword>
<feature type="transmembrane region" description="Helical" evidence="7">
    <location>
        <begin position="282"/>
        <end position="305"/>
    </location>
</feature>